<sequence length="44" mass="4972">MQDRKKYGLRVKYASYNADKLGTGTVSSDCNFCSILNRAIILEK</sequence>
<dbReference type="EMBL" id="BSST01000001">
    <property type="protein sequence ID" value="GLX78030.1"/>
    <property type="molecule type" value="Genomic_DNA"/>
</dbReference>
<name>A0ABQ6GPW7_9GAMM</name>
<evidence type="ECO:0000313" key="2">
    <source>
        <dbReference type="Proteomes" id="UP001157186"/>
    </source>
</evidence>
<dbReference type="Proteomes" id="UP001157186">
    <property type="component" value="Unassembled WGS sequence"/>
</dbReference>
<evidence type="ECO:0000313" key="1">
    <source>
        <dbReference type="EMBL" id="GLX78030.1"/>
    </source>
</evidence>
<proteinExistence type="predicted"/>
<accession>A0ABQ6GPW7</accession>
<keyword evidence="2" id="KW-1185">Reference proteome</keyword>
<protein>
    <submittedName>
        <fullName evidence="1">Uncharacterized protein</fullName>
    </submittedName>
</protein>
<reference evidence="1 2" key="1">
    <citation type="submission" date="2023-03" db="EMBL/GenBank/DDBJ databases">
        <title>Draft genome sequence of Thalassotalea insulae KCTC 62186T.</title>
        <authorList>
            <person name="Sawabe T."/>
        </authorList>
    </citation>
    <scope>NUCLEOTIDE SEQUENCE [LARGE SCALE GENOMIC DNA]</scope>
    <source>
        <strain evidence="1 2">KCTC 62186</strain>
    </source>
</reference>
<comment type="caution">
    <text evidence="1">The sequence shown here is derived from an EMBL/GenBank/DDBJ whole genome shotgun (WGS) entry which is preliminary data.</text>
</comment>
<organism evidence="1 2">
    <name type="scientific">Thalassotalea insulae</name>
    <dbReference type="NCBI Taxonomy" id="2056778"/>
    <lineage>
        <taxon>Bacteria</taxon>
        <taxon>Pseudomonadati</taxon>
        <taxon>Pseudomonadota</taxon>
        <taxon>Gammaproteobacteria</taxon>
        <taxon>Alteromonadales</taxon>
        <taxon>Colwelliaceae</taxon>
        <taxon>Thalassotalea</taxon>
    </lineage>
</organism>
<gene>
    <name evidence="1" type="ORF">tinsulaeT_13700</name>
</gene>